<dbReference type="NCBIfam" id="NF004477">
    <property type="entry name" value="PRK05815.1-1"/>
    <property type="match status" value="1"/>
</dbReference>
<sequence length="288" mass="31558">MAAETASGYIQHHLSNLTYGQHPVNGWSFAHTAQEAKEMGFWAFHVDTLAVSVVLGLLFIFLFRAAAKRATSGQPGALQNFVEVMVEFVDGSVKDTFHGRNALIAPLALTIFVWVFLMNFMDLIPVDWLPKVAATLAGDEHLFFRVVPTTDPNATLGLALSVFALILFYSIKVKGIGGFLGELTLHPFGSKNVVVQALLVPVNFLLEFVTLIAKPVSLALRLFGNLYAGELIFILIAIMFGGGLLLGALGIALQWAWAVFHILIIVLQAFIFMMLTIVYLSMAHEDNH</sequence>
<keyword evidence="5 12" id="KW-0138">CF(0)</keyword>
<accession>A0A1G9LHE3</accession>
<dbReference type="GO" id="GO:0046933">
    <property type="term" value="F:proton-transporting ATP synthase activity, rotational mechanism"/>
    <property type="evidence" value="ECO:0007669"/>
    <property type="project" value="UniProtKB-UniRule"/>
</dbReference>
<dbReference type="GO" id="GO:0005886">
    <property type="term" value="C:plasma membrane"/>
    <property type="evidence" value="ECO:0007669"/>
    <property type="project" value="UniProtKB-SubCell"/>
</dbReference>
<dbReference type="NCBIfam" id="TIGR01131">
    <property type="entry name" value="ATP_synt_6_or_A"/>
    <property type="match status" value="1"/>
</dbReference>
<dbReference type="InterPro" id="IPR000568">
    <property type="entry name" value="ATP_synth_F0_asu"/>
</dbReference>
<dbReference type="EMBL" id="FNFD01000025">
    <property type="protein sequence ID" value="SDL61311.1"/>
    <property type="molecule type" value="Genomic_DNA"/>
</dbReference>
<protein>
    <recommendedName>
        <fullName evidence="12 13">ATP synthase subunit a</fullName>
    </recommendedName>
    <alternativeName>
        <fullName evidence="12">ATP synthase F0 sector subunit a</fullName>
    </alternativeName>
    <alternativeName>
        <fullName evidence="12">F-ATPase subunit 6</fullName>
    </alternativeName>
</protein>
<evidence type="ECO:0000313" key="14">
    <source>
        <dbReference type="EMBL" id="SDL61311.1"/>
    </source>
</evidence>
<dbReference type="PANTHER" id="PTHR42823:SF3">
    <property type="entry name" value="ATP SYNTHASE SUBUNIT A, CHLOROPLASTIC"/>
    <property type="match status" value="1"/>
</dbReference>
<keyword evidence="11 12" id="KW-0066">ATP synthesis</keyword>
<dbReference type="InterPro" id="IPR023011">
    <property type="entry name" value="ATP_synth_F0_asu_AS"/>
</dbReference>
<dbReference type="STRING" id="137658.SAMN05216186_12515"/>
<dbReference type="GO" id="GO:0042777">
    <property type="term" value="P:proton motive force-driven plasma membrane ATP synthesis"/>
    <property type="evidence" value="ECO:0007669"/>
    <property type="project" value="TreeGrafter"/>
</dbReference>
<evidence type="ECO:0000256" key="6">
    <source>
        <dbReference type="ARBA" id="ARBA00022692"/>
    </source>
</evidence>
<gene>
    <name evidence="12" type="primary">atpB</name>
    <name evidence="14" type="ORF">SAMN05216186_12515</name>
</gene>
<keyword evidence="3 12" id="KW-0813">Transport</keyword>
<dbReference type="PANTHER" id="PTHR42823">
    <property type="entry name" value="ATP SYNTHASE SUBUNIT A, CHLOROPLASTIC"/>
    <property type="match status" value="1"/>
</dbReference>
<comment type="similarity">
    <text evidence="2 12 13">Belongs to the ATPase A chain family.</text>
</comment>
<dbReference type="InterPro" id="IPR045082">
    <property type="entry name" value="ATP_syn_F0_a_bact/chloroplast"/>
</dbReference>
<dbReference type="RefSeq" id="WP_084339267.1">
    <property type="nucleotide sequence ID" value="NZ_CBKZNZ010000062.1"/>
</dbReference>
<keyword evidence="6 12" id="KW-0812">Transmembrane</keyword>
<dbReference type="Proteomes" id="UP000198706">
    <property type="component" value="Unassembled WGS sequence"/>
</dbReference>
<dbReference type="PROSITE" id="PS00449">
    <property type="entry name" value="ATPASE_A"/>
    <property type="match status" value="1"/>
</dbReference>
<evidence type="ECO:0000256" key="9">
    <source>
        <dbReference type="ARBA" id="ARBA00023065"/>
    </source>
</evidence>
<dbReference type="HAMAP" id="MF_01393">
    <property type="entry name" value="ATP_synth_a_bact"/>
    <property type="match status" value="1"/>
</dbReference>
<comment type="subcellular location">
    <subcellularLocation>
        <location evidence="12 13">Cell membrane</location>
        <topology evidence="12 13">Multi-pass membrane protein</topology>
    </subcellularLocation>
    <subcellularLocation>
        <location evidence="1">Membrane</location>
        <topology evidence="1">Multi-pass membrane protein</topology>
    </subcellularLocation>
</comment>
<keyword evidence="9 12" id="KW-0406">Ion transport</keyword>
<evidence type="ECO:0000313" key="15">
    <source>
        <dbReference type="Proteomes" id="UP000198706"/>
    </source>
</evidence>
<dbReference type="CDD" id="cd00310">
    <property type="entry name" value="ATP-synt_Fo_a_6"/>
    <property type="match status" value="1"/>
</dbReference>
<keyword evidence="8 12" id="KW-1133">Transmembrane helix</keyword>
<keyword evidence="10 12" id="KW-0472">Membrane</keyword>
<evidence type="ECO:0000256" key="11">
    <source>
        <dbReference type="ARBA" id="ARBA00023310"/>
    </source>
</evidence>
<reference evidence="14 15" key="1">
    <citation type="submission" date="2016-10" db="EMBL/GenBank/DDBJ databases">
        <authorList>
            <person name="de Groot N.N."/>
        </authorList>
    </citation>
    <scope>NUCLEOTIDE SEQUENCE [LARGE SCALE GENOMIC DNA]</scope>
    <source>
        <strain evidence="14 15">JCM 21544</strain>
    </source>
</reference>
<evidence type="ECO:0000256" key="1">
    <source>
        <dbReference type="ARBA" id="ARBA00004141"/>
    </source>
</evidence>
<evidence type="ECO:0000256" key="13">
    <source>
        <dbReference type="RuleBase" id="RU000483"/>
    </source>
</evidence>
<dbReference type="AlphaFoldDB" id="A0A1G9LHE3"/>
<evidence type="ECO:0000256" key="4">
    <source>
        <dbReference type="ARBA" id="ARBA00022475"/>
    </source>
</evidence>
<proteinExistence type="inferred from homology"/>
<evidence type="ECO:0000256" key="3">
    <source>
        <dbReference type="ARBA" id="ARBA00022448"/>
    </source>
</evidence>
<comment type="function">
    <text evidence="12 13">Key component of the proton channel; it plays a direct role in the translocation of protons across the membrane.</text>
</comment>
<evidence type="ECO:0000256" key="5">
    <source>
        <dbReference type="ARBA" id="ARBA00022547"/>
    </source>
</evidence>
<evidence type="ECO:0000256" key="12">
    <source>
        <dbReference type="HAMAP-Rule" id="MF_01393"/>
    </source>
</evidence>
<keyword evidence="4 12" id="KW-1003">Cell membrane</keyword>
<evidence type="ECO:0000256" key="2">
    <source>
        <dbReference type="ARBA" id="ARBA00006810"/>
    </source>
</evidence>
<keyword evidence="15" id="KW-1185">Reference proteome</keyword>
<evidence type="ECO:0000256" key="10">
    <source>
        <dbReference type="ARBA" id="ARBA00023136"/>
    </source>
</evidence>
<dbReference type="Gene3D" id="1.20.120.220">
    <property type="entry name" value="ATP synthase, F0 complex, subunit A"/>
    <property type="match status" value="1"/>
</dbReference>
<dbReference type="GO" id="GO:0045259">
    <property type="term" value="C:proton-transporting ATP synthase complex"/>
    <property type="evidence" value="ECO:0007669"/>
    <property type="project" value="UniProtKB-KW"/>
</dbReference>
<evidence type="ECO:0000256" key="7">
    <source>
        <dbReference type="ARBA" id="ARBA00022781"/>
    </source>
</evidence>
<keyword evidence="7 12" id="KW-0375">Hydrogen ion transport</keyword>
<name>A0A1G9LHE3_9PSED</name>
<dbReference type="FunFam" id="1.20.120.220:FF:000002">
    <property type="entry name" value="ATP synthase subunit a"/>
    <property type="match status" value="1"/>
</dbReference>
<dbReference type="OrthoDB" id="9789241at2"/>
<dbReference type="SUPFAM" id="SSF81336">
    <property type="entry name" value="F1F0 ATP synthase subunit A"/>
    <property type="match status" value="1"/>
</dbReference>
<organism evidence="14 15">
    <name type="scientific">Pseudomonas indica</name>
    <dbReference type="NCBI Taxonomy" id="137658"/>
    <lineage>
        <taxon>Bacteria</taxon>
        <taxon>Pseudomonadati</taxon>
        <taxon>Pseudomonadota</taxon>
        <taxon>Gammaproteobacteria</taxon>
        <taxon>Pseudomonadales</taxon>
        <taxon>Pseudomonadaceae</taxon>
        <taxon>Pseudomonas</taxon>
    </lineage>
</organism>
<evidence type="ECO:0000256" key="8">
    <source>
        <dbReference type="ARBA" id="ARBA00022989"/>
    </source>
</evidence>
<dbReference type="Pfam" id="PF00119">
    <property type="entry name" value="ATP-synt_A"/>
    <property type="match status" value="1"/>
</dbReference>
<dbReference type="InterPro" id="IPR035908">
    <property type="entry name" value="F0_ATP_A_sf"/>
</dbReference>